<dbReference type="RefSeq" id="XP_012898147.1">
    <property type="nucleotide sequence ID" value="XM_013042693.1"/>
</dbReference>
<dbReference type="GO" id="GO:0005829">
    <property type="term" value="C:cytosol"/>
    <property type="evidence" value="ECO:0007669"/>
    <property type="project" value="UniProtKB-SubCell"/>
</dbReference>
<dbReference type="GO" id="GO:0004492">
    <property type="term" value="F:methyl/ethyl malonyl-CoA decarboxylase activity"/>
    <property type="evidence" value="ECO:0007669"/>
    <property type="project" value="UniProtKB-EC"/>
</dbReference>
<dbReference type="Proteomes" id="UP000008312">
    <property type="component" value="Unassembled WGS sequence"/>
</dbReference>
<gene>
    <name evidence="14" type="ORF">GSBLH_T00003872001</name>
</gene>
<comment type="catalytic activity">
    <reaction evidence="6">
        <text>(2R)-ethylmalonyl-CoA + H(+) = butanoyl-CoA + CO2</text>
        <dbReference type="Rhea" id="RHEA:59540"/>
        <dbReference type="ChEBI" id="CHEBI:15378"/>
        <dbReference type="ChEBI" id="CHEBI:16526"/>
        <dbReference type="ChEBI" id="CHEBI:57371"/>
        <dbReference type="ChEBI" id="CHEBI:85316"/>
        <dbReference type="EC" id="4.1.1.94"/>
    </reaction>
    <physiologicalReaction direction="left-to-right" evidence="6">
        <dbReference type="Rhea" id="RHEA:59541"/>
    </physiologicalReaction>
</comment>
<evidence type="ECO:0000256" key="4">
    <source>
        <dbReference type="ARBA" id="ARBA00023239"/>
    </source>
</evidence>
<evidence type="ECO:0000256" key="1">
    <source>
        <dbReference type="ARBA" id="ARBA00004514"/>
    </source>
</evidence>
<dbReference type="GeneID" id="24920933"/>
<accession>D8M7R0</accession>
<dbReference type="InterPro" id="IPR001753">
    <property type="entry name" value="Enoyl-CoA_hydra/iso"/>
</dbReference>
<dbReference type="GO" id="GO:0006635">
    <property type="term" value="P:fatty acid beta-oxidation"/>
    <property type="evidence" value="ECO:0007669"/>
    <property type="project" value="TreeGrafter"/>
</dbReference>
<evidence type="ECO:0000256" key="10">
    <source>
        <dbReference type="ARBA" id="ARBA00042182"/>
    </source>
</evidence>
<dbReference type="PANTHER" id="PTHR11941">
    <property type="entry name" value="ENOYL-COA HYDRATASE-RELATED"/>
    <property type="match status" value="1"/>
</dbReference>
<protein>
    <recommendedName>
        <fullName evidence="8">Ethylmalonyl-CoA decarboxylase</fullName>
        <ecNumber evidence="7">4.1.1.94</ecNumber>
    </recommendedName>
    <alternativeName>
        <fullName evidence="10">Enoyl-CoA hydratase domain-containing protein 1</fullName>
    </alternativeName>
    <alternativeName>
        <fullName evidence="9">Methylmalonyl-CoA decarboxylase</fullName>
    </alternativeName>
</protein>
<organism evidence="14">
    <name type="scientific">Blastocystis hominis</name>
    <dbReference type="NCBI Taxonomy" id="12968"/>
    <lineage>
        <taxon>Eukaryota</taxon>
        <taxon>Sar</taxon>
        <taxon>Stramenopiles</taxon>
        <taxon>Bigyra</taxon>
        <taxon>Opalozoa</taxon>
        <taxon>Opalinata</taxon>
        <taxon>Blastocystidae</taxon>
        <taxon>Blastocystis</taxon>
    </lineage>
</organism>
<evidence type="ECO:0000256" key="13">
    <source>
        <dbReference type="RuleBase" id="RU003707"/>
    </source>
</evidence>
<dbReference type="AlphaFoldDB" id="D8M7R0"/>
<evidence type="ECO:0000256" key="11">
    <source>
        <dbReference type="ARBA" id="ARBA00047446"/>
    </source>
</evidence>
<comment type="catalytic activity">
    <reaction evidence="5">
        <text>(2S)-ethylmalonyl-CoA + H(+) = butanoyl-CoA + CO2</text>
        <dbReference type="Rhea" id="RHEA:32131"/>
        <dbReference type="ChEBI" id="CHEBI:15378"/>
        <dbReference type="ChEBI" id="CHEBI:16526"/>
        <dbReference type="ChEBI" id="CHEBI:57371"/>
        <dbReference type="ChEBI" id="CHEBI:60909"/>
        <dbReference type="EC" id="4.1.1.94"/>
    </reaction>
    <physiologicalReaction direction="left-to-right" evidence="5">
        <dbReference type="Rhea" id="RHEA:32132"/>
    </physiologicalReaction>
</comment>
<evidence type="ECO:0000256" key="8">
    <source>
        <dbReference type="ARBA" id="ARBA00039903"/>
    </source>
</evidence>
<name>D8M7R0_BLAHO</name>
<dbReference type="InterPro" id="IPR018376">
    <property type="entry name" value="Enoyl-CoA_hyd/isom_CS"/>
</dbReference>
<dbReference type="InterPro" id="IPR029045">
    <property type="entry name" value="ClpP/crotonase-like_dom_sf"/>
</dbReference>
<dbReference type="SUPFAM" id="SSF52096">
    <property type="entry name" value="ClpP/crotonase"/>
    <property type="match status" value="1"/>
</dbReference>
<dbReference type="Pfam" id="PF00378">
    <property type="entry name" value="ECH_1"/>
    <property type="match status" value="1"/>
</dbReference>
<dbReference type="CDD" id="cd06558">
    <property type="entry name" value="crotonase-like"/>
    <property type="match status" value="1"/>
</dbReference>
<dbReference type="InParanoid" id="D8M7R0"/>
<comment type="similarity">
    <text evidence="2 13">Belongs to the enoyl-CoA hydratase/isomerase family.</text>
</comment>
<dbReference type="Gene3D" id="3.90.226.10">
    <property type="entry name" value="2-enoyl-CoA Hydratase, Chain A, domain 1"/>
    <property type="match status" value="1"/>
</dbReference>
<evidence type="ECO:0000256" key="12">
    <source>
        <dbReference type="ARBA" id="ARBA00056546"/>
    </source>
</evidence>
<evidence type="ECO:0000256" key="9">
    <source>
        <dbReference type="ARBA" id="ARBA00042052"/>
    </source>
</evidence>
<dbReference type="EMBL" id="FN668672">
    <property type="protein sequence ID" value="CBK24099.2"/>
    <property type="molecule type" value="Genomic_DNA"/>
</dbReference>
<keyword evidence="3" id="KW-0963">Cytoplasm</keyword>
<dbReference type="EC" id="4.1.1.94" evidence="7"/>
<proteinExistence type="inferred from homology"/>
<evidence type="ECO:0000256" key="5">
    <source>
        <dbReference type="ARBA" id="ARBA00036343"/>
    </source>
</evidence>
<comment type="function">
    <text evidence="12">Decarboxylates ethylmalonyl-CoA, a potentially toxic metabolite, to form butyryl-CoA, suggesting it might be involved in metabolite proofreading. Acts preferentially on (S)-ethylmalonyl-CoA but also has some activity on the (R)-isomer. Also has methylmalonyl-CoA decarboxylase activity at lower level.</text>
</comment>
<evidence type="ECO:0000313" key="14">
    <source>
        <dbReference type="EMBL" id="CBK24099.2"/>
    </source>
</evidence>
<sequence length="178" mass="19330">MQTSLTRLRRLGLVSVALIEGYAIGGGAEISTSTDFRVMVSQEKSYIRFIHNSLSLCPGWGGASRLTQIIGRKSALRVMLGAEKLSAAKAFELGLVDDIVTGDGMEGAKHFLFDFTQYNPTSSQAIKQMVANCEMGTISSELLEEERRIFGAQFASPACEEALANTEVVKRHSFSVCV</sequence>
<comment type="subcellular location">
    <subcellularLocation>
        <location evidence="1">Cytoplasm</location>
        <location evidence="1">Cytosol</location>
    </subcellularLocation>
</comment>
<keyword evidence="15" id="KW-1185">Reference proteome</keyword>
<dbReference type="OrthoDB" id="448450at2759"/>
<evidence type="ECO:0000256" key="7">
    <source>
        <dbReference type="ARBA" id="ARBA00038883"/>
    </source>
</evidence>
<reference evidence="14" key="1">
    <citation type="submission" date="2010-02" db="EMBL/GenBank/DDBJ databases">
        <title>Sequencing and annotation of the Blastocystis hominis genome.</title>
        <authorList>
            <person name="Wincker P."/>
        </authorList>
    </citation>
    <scope>NUCLEOTIDE SEQUENCE</scope>
    <source>
        <strain evidence="14">Singapore isolate B</strain>
    </source>
</reference>
<dbReference type="PANTHER" id="PTHR11941:SF27">
    <property type="entry name" value="ETHYLMALONYL-COA DECARBOXYLASE"/>
    <property type="match status" value="1"/>
</dbReference>
<keyword evidence="4" id="KW-0456">Lyase</keyword>
<evidence type="ECO:0000313" key="15">
    <source>
        <dbReference type="Proteomes" id="UP000008312"/>
    </source>
</evidence>
<evidence type="ECO:0000256" key="2">
    <source>
        <dbReference type="ARBA" id="ARBA00005254"/>
    </source>
</evidence>
<dbReference type="PROSITE" id="PS00166">
    <property type="entry name" value="ENOYL_COA_HYDRATASE"/>
    <property type="match status" value="1"/>
</dbReference>
<evidence type="ECO:0000256" key="3">
    <source>
        <dbReference type="ARBA" id="ARBA00022490"/>
    </source>
</evidence>
<evidence type="ECO:0000256" key="6">
    <source>
        <dbReference type="ARBA" id="ARBA00036541"/>
    </source>
</evidence>
<comment type="catalytic activity">
    <reaction evidence="11">
        <text>(S)-methylmalonyl-CoA + H(+) = propanoyl-CoA + CO2</text>
        <dbReference type="Rhea" id="RHEA:61340"/>
        <dbReference type="ChEBI" id="CHEBI:15378"/>
        <dbReference type="ChEBI" id="CHEBI:16526"/>
        <dbReference type="ChEBI" id="CHEBI:57327"/>
        <dbReference type="ChEBI" id="CHEBI:57392"/>
        <dbReference type="EC" id="4.1.1.94"/>
    </reaction>
    <physiologicalReaction direction="left-to-right" evidence="11">
        <dbReference type="Rhea" id="RHEA:61341"/>
    </physiologicalReaction>
</comment>